<dbReference type="Proteomes" id="UP000649617">
    <property type="component" value="Unassembled WGS sequence"/>
</dbReference>
<protein>
    <submittedName>
        <fullName evidence="2">Nlrc5 protein</fullName>
    </submittedName>
</protein>
<feature type="region of interest" description="Disordered" evidence="1">
    <location>
        <begin position="23"/>
        <end position="75"/>
    </location>
</feature>
<feature type="compositionally biased region" description="Basic and acidic residues" evidence="1">
    <location>
        <begin position="49"/>
        <end position="66"/>
    </location>
</feature>
<dbReference type="GO" id="GO:0005096">
    <property type="term" value="F:GTPase activator activity"/>
    <property type="evidence" value="ECO:0007669"/>
    <property type="project" value="InterPro"/>
</dbReference>
<dbReference type="PANTHER" id="PTHR24113">
    <property type="entry name" value="RAN GTPASE-ACTIVATING PROTEIN 1"/>
    <property type="match status" value="1"/>
</dbReference>
<dbReference type="GO" id="GO:0048471">
    <property type="term" value="C:perinuclear region of cytoplasm"/>
    <property type="evidence" value="ECO:0007669"/>
    <property type="project" value="TreeGrafter"/>
</dbReference>
<dbReference type="SMART" id="SM00368">
    <property type="entry name" value="LRR_RI"/>
    <property type="match status" value="5"/>
</dbReference>
<dbReference type="AlphaFoldDB" id="A0A812R7G8"/>
<proteinExistence type="predicted"/>
<gene>
    <name evidence="2" type="primary">Nlrc5</name>
    <name evidence="2" type="ORF">SPIL2461_LOCUS10385</name>
</gene>
<keyword evidence="3" id="KW-1185">Reference proteome</keyword>
<dbReference type="Gene3D" id="3.80.10.10">
    <property type="entry name" value="Ribonuclease Inhibitor"/>
    <property type="match status" value="1"/>
</dbReference>
<dbReference type="SUPFAM" id="SSF52047">
    <property type="entry name" value="RNI-like"/>
    <property type="match status" value="1"/>
</dbReference>
<dbReference type="InterPro" id="IPR001611">
    <property type="entry name" value="Leu-rich_rpt"/>
</dbReference>
<accession>A0A812R7G8</accession>
<dbReference type="GO" id="GO:0006913">
    <property type="term" value="P:nucleocytoplasmic transport"/>
    <property type="evidence" value="ECO:0007669"/>
    <property type="project" value="TreeGrafter"/>
</dbReference>
<evidence type="ECO:0000313" key="3">
    <source>
        <dbReference type="Proteomes" id="UP000649617"/>
    </source>
</evidence>
<comment type="caution">
    <text evidence="2">The sequence shown here is derived from an EMBL/GenBank/DDBJ whole genome shotgun (WGS) entry which is preliminary data.</text>
</comment>
<name>A0A812R7G8_SYMPI</name>
<dbReference type="PROSITE" id="PS51450">
    <property type="entry name" value="LRR"/>
    <property type="match status" value="1"/>
</dbReference>
<dbReference type="GO" id="GO:0031267">
    <property type="term" value="F:small GTPase binding"/>
    <property type="evidence" value="ECO:0007669"/>
    <property type="project" value="TreeGrafter"/>
</dbReference>
<evidence type="ECO:0000256" key="1">
    <source>
        <dbReference type="SAM" id="MobiDB-lite"/>
    </source>
</evidence>
<dbReference type="InterPro" id="IPR027038">
    <property type="entry name" value="RanGap"/>
</dbReference>
<dbReference type="PANTHER" id="PTHR24113:SF15">
    <property type="entry name" value="NACHT DOMAIN-CONTAINING PROTEIN"/>
    <property type="match status" value="1"/>
</dbReference>
<reference evidence="2" key="1">
    <citation type="submission" date="2021-02" db="EMBL/GenBank/DDBJ databases">
        <authorList>
            <person name="Dougan E. K."/>
            <person name="Rhodes N."/>
            <person name="Thang M."/>
            <person name="Chan C."/>
        </authorList>
    </citation>
    <scope>NUCLEOTIDE SEQUENCE</scope>
</reference>
<dbReference type="EMBL" id="CAJNIZ010019191">
    <property type="protein sequence ID" value="CAE7422782.1"/>
    <property type="molecule type" value="Genomic_DNA"/>
</dbReference>
<dbReference type="Pfam" id="PF13516">
    <property type="entry name" value="LRR_6"/>
    <property type="match status" value="4"/>
</dbReference>
<sequence>MQMGADYEGDQVTLECPNCRASSHVMRTWRVPQPESTPSPEPEAAEINEAPREDEPATPSRDRPEPDEFMSPEEAFPWWPVPSHLDEALSSTPQSASAYHSNVRLADGRVGSLADPGSYGNLVGAQWLEEAVSKVQKPPTMMQRSSPLQVGGVGKGAQLCAEDCCLPISLTRTDGSVSAGTYTSPVVTQSACPALLGLRALEQNRAILDLSKKQLHFMGPGEPTLILPPGSESFQLELAMSGHLLLPCTSSTPAVAGDHQLFIDKPGEAYQVTVPPGGQLAGLEQSCKEKCECFEWSSAAEVFVSVAKALQSAQPEGSQPRFSEDKGFSFCLGAYTHGGQSGITRVTHACPWLASLAAKLLRSKDPDCVFTSIMVLVDSESPTHIDRYNKGRNTVLALELPTQGGGLWVELLKGDVISGPVCIRQVDAKQVAGPGEYRKPDKSGSLPPQNQPTRSAFDRQCPARPLPSSIKRGRPGVQSSSLKVVKSGPPMTPTAFKSLVENTGEDCDMVSLAESLYQAAFTATVGALEWMDFSGRSWDDVSALRLAEVLMHSQQLVKLVLSENQVGDDGMEAIAGKLPSSLEILDISHNKIGDLGASHLANALARLPELRQLYISANGFGEPGLADIASQLPLCPKLSTLRAAKLGLGDGLKALSMVLSRCPNLQNLSLKENQMGNAAASVLASTLTPFIEELLLDDNGIGDVGIRAIAGRLRDCKRLRLLSLNENCFGDSGAGALARALPSCPTMCTLRVSFNHISPQALTRIRIAAPALNLCAFGQTARAR</sequence>
<dbReference type="GO" id="GO:0005829">
    <property type="term" value="C:cytosol"/>
    <property type="evidence" value="ECO:0007669"/>
    <property type="project" value="TreeGrafter"/>
</dbReference>
<feature type="region of interest" description="Disordered" evidence="1">
    <location>
        <begin position="433"/>
        <end position="488"/>
    </location>
</feature>
<dbReference type="OrthoDB" id="426606at2759"/>
<evidence type="ECO:0000313" key="2">
    <source>
        <dbReference type="EMBL" id="CAE7422782.1"/>
    </source>
</evidence>
<dbReference type="InterPro" id="IPR032675">
    <property type="entry name" value="LRR_dom_sf"/>
</dbReference>
<dbReference type="GO" id="GO:0005634">
    <property type="term" value="C:nucleus"/>
    <property type="evidence" value="ECO:0007669"/>
    <property type="project" value="TreeGrafter"/>
</dbReference>
<organism evidence="2 3">
    <name type="scientific">Symbiodinium pilosum</name>
    <name type="common">Dinoflagellate</name>
    <dbReference type="NCBI Taxonomy" id="2952"/>
    <lineage>
        <taxon>Eukaryota</taxon>
        <taxon>Sar</taxon>
        <taxon>Alveolata</taxon>
        <taxon>Dinophyceae</taxon>
        <taxon>Suessiales</taxon>
        <taxon>Symbiodiniaceae</taxon>
        <taxon>Symbiodinium</taxon>
    </lineage>
</organism>